<feature type="region of interest" description="Disordered" evidence="7">
    <location>
        <begin position="216"/>
        <end position="244"/>
    </location>
</feature>
<dbReference type="InterPro" id="IPR036259">
    <property type="entry name" value="MFS_trans_sf"/>
</dbReference>
<evidence type="ECO:0000256" key="7">
    <source>
        <dbReference type="SAM" id="MobiDB-lite"/>
    </source>
</evidence>
<evidence type="ECO:0000256" key="5">
    <source>
        <dbReference type="ARBA" id="ARBA00022989"/>
    </source>
</evidence>
<dbReference type="FunFam" id="1.20.1250.20:FF:000003">
    <property type="entry name" value="Solute carrier family 17 member 3"/>
    <property type="match status" value="1"/>
</dbReference>
<feature type="domain" description="Major facilitator superfamily (MFS) profile" evidence="9">
    <location>
        <begin position="11"/>
        <end position="449"/>
    </location>
</feature>
<dbReference type="SUPFAM" id="SSF103473">
    <property type="entry name" value="MFS general substrate transporter"/>
    <property type="match status" value="1"/>
</dbReference>
<evidence type="ECO:0000256" key="8">
    <source>
        <dbReference type="SAM" id="Phobius"/>
    </source>
</evidence>
<feature type="transmembrane region" description="Helical" evidence="8">
    <location>
        <begin position="60"/>
        <end position="79"/>
    </location>
</feature>
<dbReference type="eggNOG" id="KOG2532">
    <property type="taxonomic scope" value="Eukaryota"/>
</dbReference>
<organism>
    <name type="scientific">Branchiostoma floridae</name>
    <name type="common">Florida lancelet</name>
    <name type="synonym">Amphioxus</name>
    <dbReference type="NCBI Taxonomy" id="7739"/>
    <lineage>
        <taxon>Eukaryota</taxon>
        <taxon>Metazoa</taxon>
        <taxon>Chordata</taxon>
        <taxon>Cephalochordata</taxon>
        <taxon>Leptocardii</taxon>
        <taxon>Amphioxiformes</taxon>
        <taxon>Branchiostomatidae</taxon>
        <taxon>Branchiostoma</taxon>
    </lineage>
</organism>
<accession>C3Y521</accession>
<dbReference type="InterPro" id="IPR050382">
    <property type="entry name" value="MFS_Na/Anion_cotransporter"/>
</dbReference>
<feature type="transmembrane region" description="Helical" evidence="8">
    <location>
        <begin position="425"/>
        <end position="444"/>
    </location>
</feature>
<feature type="compositionally biased region" description="Polar residues" evidence="7">
    <location>
        <begin position="223"/>
        <end position="244"/>
    </location>
</feature>
<dbReference type="STRING" id="7739.C3Y521"/>
<keyword evidence="6 8" id="KW-0472">Membrane</keyword>
<feature type="transmembrane region" description="Helical" evidence="8">
    <location>
        <begin position="334"/>
        <end position="356"/>
    </location>
</feature>
<dbReference type="Pfam" id="PF07690">
    <property type="entry name" value="MFS_1"/>
    <property type="match status" value="1"/>
</dbReference>
<gene>
    <name evidence="10" type="ORF">BRAFLDRAFT_92357</name>
</gene>
<name>C3Y521_BRAFL</name>
<dbReference type="EMBL" id="GG666487">
    <property type="protein sequence ID" value="EEN64554.1"/>
    <property type="molecule type" value="Genomic_DNA"/>
</dbReference>
<evidence type="ECO:0000259" key="9">
    <source>
        <dbReference type="PROSITE" id="PS50850"/>
    </source>
</evidence>
<keyword evidence="4" id="KW-0769">Symport</keyword>
<keyword evidence="3 8" id="KW-0812">Transmembrane</keyword>
<feature type="transmembrane region" description="Helical" evidence="8">
    <location>
        <begin position="394"/>
        <end position="413"/>
    </location>
</feature>
<evidence type="ECO:0000313" key="10">
    <source>
        <dbReference type="EMBL" id="EEN64554.1"/>
    </source>
</evidence>
<feature type="transmembrane region" description="Helical" evidence="8">
    <location>
        <begin position="362"/>
        <end position="382"/>
    </location>
</feature>
<feature type="transmembrane region" description="Helical" evidence="8">
    <location>
        <begin position="160"/>
        <end position="177"/>
    </location>
</feature>
<comment type="subcellular location">
    <subcellularLocation>
        <location evidence="1">Membrane</location>
        <topology evidence="1">Multi-pass membrane protein</topology>
    </subcellularLocation>
</comment>
<dbReference type="FunFam" id="1.20.1250.20:FF:000423">
    <property type="entry name" value="Putative inorganic phosphate cotransporter-like Protein"/>
    <property type="match status" value="1"/>
</dbReference>
<dbReference type="InParanoid" id="C3Y521"/>
<dbReference type="GO" id="GO:0016020">
    <property type="term" value="C:membrane"/>
    <property type="evidence" value="ECO:0007669"/>
    <property type="project" value="UniProtKB-SubCell"/>
</dbReference>
<keyword evidence="5 8" id="KW-1133">Transmembrane helix</keyword>
<dbReference type="AlphaFoldDB" id="C3Y521"/>
<reference evidence="10" key="1">
    <citation type="journal article" date="2008" name="Nature">
        <title>The amphioxus genome and the evolution of the chordate karyotype.</title>
        <authorList>
            <consortium name="US DOE Joint Genome Institute (JGI-PGF)"/>
            <person name="Putnam N.H."/>
            <person name="Butts T."/>
            <person name="Ferrier D.E.K."/>
            <person name="Furlong R.F."/>
            <person name="Hellsten U."/>
            <person name="Kawashima T."/>
            <person name="Robinson-Rechavi M."/>
            <person name="Shoguchi E."/>
            <person name="Terry A."/>
            <person name="Yu J.-K."/>
            <person name="Benito-Gutierrez E.L."/>
            <person name="Dubchak I."/>
            <person name="Garcia-Fernandez J."/>
            <person name="Gibson-Brown J.J."/>
            <person name="Grigoriev I.V."/>
            <person name="Horton A.C."/>
            <person name="de Jong P.J."/>
            <person name="Jurka J."/>
            <person name="Kapitonov V.V."/>
            <person name="Kohara Y."/>
            <person name="Kuroki Y."/>
            <person name="Lindquist E."/>
            <person name="Lucas S."/>
            <person name="Osoegawa K."/>
            <person name="Pennacchio L.A."/>
            <person name="Salamov A.A."/>
            <person name="Satou Y."/>
            <person name="Sauka-Spengler T."/>
            <person name="Schmutz J."/>
            <person name="Shin-I T."/>
            <person name="Toyoda A."/>
            <person name="Bronner-Fraser M."/>
            <person name="Fujiyama A."/>
            <person name="Holland L.Z."/>
            <person name="Holland P.W.H."/>
            <person name="Satoh N."/>
            <person name="Rokhsar D.S."/>
        </authorList>
    </citation>
    <scope>NUCLEOTIDE SEQUENCE [LARGE SCALE GENOMIC DNA]</scope>
    <source>
        <strain evidence="10">S238N-H82</strain>
        <tissue evidence="10">Testes</tissue>
    </source>
</reference>
<dbReference type="PANTHER" id="PTHR11662:SF456">
    <property type="entry name" value="VESICULAR GLUTAMATE TRANSPORTER, ISOFORM A"/>
    <property type="match status" value="1"/>
</dbReference>
<feature type="transmembrane region" description="Helical" evidence="8">
    <location>
        <begin position="121"/>
        <end position="148"/>
    </location>
</feature>
<feature type="transmembrane region" description="Helical" evidence="8">
    <location>
        <begin position="183"/>
        <end position="205"/>
    </location>
</feature>
<proteinExistence type="predicted"/>
<keyword evidence="2" id="KW-0813">Transport</keyword>
<evidence type="ECO:0000256" key="4">
    <source>
        <dbReference type="ARBA" id="ARBA00022847"/>
    </source>
</evidence>
<dbReference type="PROSITE" id="PS50850">
    <property type="entry name" value="MFS"/>
    <property type="match status" value="1"/>
</dbReference>
<evidence type="ECO:0000256" key="3">
    <source>
        <dbReference type="ARBA" id="ARBA00022692"/>
    </source>
</evidence>
<dbReference type="GO" id="GO:0015293">
    <property type="term" value="F:symporter activity"/>
    <property type="evidence" value="ECO:0007669"/>
    <property type="project" value="UniProtKB-KW"/>
</dbReference>
<evidence type="ECO:0000256" key="1">
    <source>
        <dbReference type="ARBA" id="ARBA00004141"/>
    </source>
</evidence>
<feature type="transmembrane region" description="Helical" evidence="8">
    <location>
        <begin position="91"/>
        <end position="109"/>
    </location>
</feature>
<evidence type="ECO:0000256" key="6">
    <source>
        <dbReference type="ARBA" id="ARBA00023136"/>
    </source>
</evidence>
<dbReference type="InterPro" id="IPR020846">
    <property type="entry name" value="MFS_dom"/>
</dbReference>
<evidence type="ECO:0000256" key="2">
    <source>
        <dbReference type="ARBA" id="ARBA00022448"/>
    </source>
</evidence>
<dbReference type="Gene3D" id="1.20.1250.20">
    <property type="entry name" value="MFS general substrate transporter like domains"/>
    <property type="match status" value="2"/>
</dbReference>
<sequence>MELSHVPKRYFVTCLVYSGILCQYSMKMNLDVAIVAMVNTSSREYSMAQGEEQTRPEFDWSQTMVGVLFGCYYWGYVATKLIGGYLFDRYSSVRILEGCIFLGAVIHIAQPPAARLHVSAFIISLIMQGLVESMTIPAAYAVMGAWVIRTENNQGTPFTLLGQYIGMFLGACATGAITEKLGWAASFYIFGMVGIAWGVIADVSIRDLSLERPPKDQEDANFLQDSQDGHSSNQGAASSQTQTTLRPPIPWTRMLTSPAVHVIMLCQASLQCASHLMTTYAPLYYVHSFHRDVKTIGTSTGVSGLIVAGVLSVAGSMAGSCYKYKRSNRSTVRVNTIGFFGLAGSYILLAVCTNFSRSLLSFFLAGVFAATAMCGGFALSPLDIAPNFAAEIKGISTAVSHLVGSIFVVVVGLMTKCKTRNEWSLVFTVTACALVVAAILFIIFGSGEEQSWARDESHEKILTCTTPAGPHVKAIFTRTILPVQHPLEEDYMDNLRHSDEGEEEYLEEDTIATANLLADRK</sequence>
<dbReference type="PANTHER" id="PTHR11662">
    <property type="entry name" value="SOLUTE CARRIER FAMILY 17"/>
    <property type="match status" value="1"/>
</dbReference>
<dbReference type="InterPro" id="IPR011701">
    <property type="entry name" value="MFS"/>
</dbReference>
<feature type="transmembrane region" description="Helical" evidence="8">
    <location>
        <begin position="301"/>
        <end position="322"/>
    </location>
</feature>
<protein>
    <recommendedName>
        <fullName evidence="9">Major facilitator superfamily (MFS) profile domain-containing protein</fullName>
    </recommendedName>
</protein>